<organism evidence="1 2">
    <name type="scientific">Paramecium primaurelia</name>
    <dbReference type="NCBI Taxonomy" id="5886"/>
    <lineage>
        <taxon>Eukaryota</taxon>
        <taxon>Sar</taxon>
        <taxon>Alveolata</taxon>
        <taxon>Ciliophora</taxon>
        <taxon>Intramacronucleata</taxon>
        <taxon>Oligohymenophorea</taxon>
        <taxon>Peniculida</taxon>
        <taxon>Parameciidae</taxon>
        <taxon>Paramecium</taxon>
    </lineage>
</organism>
<accession>A0A8S1JRV1</accession>
<dbReference type="OMA" id="FTNHKEQ"/>
<protein>
    <submittedName>
        <fullName evidence="1">Uncharacterized protein</fullName>
    </submittedName>
</protein>
<dbReference type="AlphaFoldDB" id="A0A8S1JRV1"/>
<name>A0A8S1JRV1_PARPR</name>
<evidence type="ECO:0000313" key="1">
    <source>
        <dbReference type="EMBL" id="CAD8042946.1"/>
    </source>
</evidence>
<proteinExistence type="predicted"/>
<evidence type="ECO:0000313" key="2">
    <source>
        <dbReference type="Proteomes" id="UP000688137"/>
    </source>
</evidence>
<gene>
    <name evidence="1" type="ORF">PPRIM_AZ9-3.1.T0040165</name>
</gene>
<comment type="caution">
    <text evidence="1">The sequence shown here is derived from an EMBL/GenBank/DDBJ whole genome shotgun (WGS) entry which is preliminary data.</text>
</comment>
<dbReference type="EMBL" id="CAJJDM010000001">
    <property type="protein sequence ID" value="CAD8042946.1"/>
    <property type="molecule type" value="Genomic_DNA"/>
</dbReference>
<dbReference type="Proteomes" id="UP000688137">
    <property type="component" value="Unassembled WGS sequence"/>
</dbReference>
<keyword evidence="2" id="KW-1185">Reference proteome</keyword>
<sequence>MSLNNLSWEQLENPSKTKLKELYLNKYRIKLGLFTNHKEQIPKQKPKQRNISIKELDYLVKPEMIKARMITDNQKVLTAQLLNKIAQKQLEQEFFCQFPQITQKKTKKRSKTEQHQNNYYSKQQKTFARTAYLIVL</sequence>
<reference evidence="1" key="1">
    <citation type="submission" date="2021-01" db="EMBL/GenBank/DDBJ databases">
        <authorList>
            <consortium name="Genoscope - CEA"/>
            <person name="William W."/>
        </authorList>
    </citation>
    <scope>NUCLEOTIDE SEQUENCE</scope>
</reference>